<dbReference type="EMBL" id="GGEC01055173">
    <property type="protein sequence ID" value="MBX35657.1"/>
    <property type="molecule type" value="Transcribed_RNA"/>
</dbReference>
<proteinExistence type="predicted"/>
<organism evidence="6">
    <name type="scientific">Rhizophora mucronata</name>
    <name type="common">Asiatic mangrove</name>
    <dbReference type="NCBI Taxonomy" id="61149"/>
    <lineage>
        <taxon>Eukaryota</taxon>
        <taxon>Viridiplantae</taxon>
        <taxon>Streptophyta</taxon>
        <taxon>Embryophyta</taxon>
        <taxon>Tracheophyta</taxon>
        <taxon>Spermatophyta</taxon>
        <taxon>Magnoliopsida</taxon>
        <taxon>eudicotyledons</taxon>
        <taxon>Gunneridae</taxon>
        <taxon>Pentapetalae</taxon>
        <taxon>rosids</taxon>
        <taxon>fabids</taxon>
        <taxon>Malpighiales</taxon>
        <taxon>Rhizophoraceae</taxon>
        <taxon>Rhizophora</taxon>
    </lineage>
</organism>
<dbReference type="SUPFAM" id="SSF101941">
    <property type="entry name" value="NAC domain"/>
    <property type="match status" value="1"/>
</dbReference>
<dbReference type="Gene3D" id="2.170.150.80">
    <property type="entry name" value="NAC domain"/>
    <property type="match status" value="1"/>
</dbReference>
<dbReference type="PROSITE" id="PS51005">
    <property type="entry name" value="NAC"/>
    <property type="match status" value="1"/>
</dbReference>
<evidence type="ECO:0000313" key="6">
    <source>
        <dbReference type="EMBL" id="MBX35657.1"/>
    </source>
</evidence>
<dbReference type="PANTHER" id="PTHR31719">
    <property type="entry name" value="NAC TRANSCRIPTION FACTOR 56"/>
    <property type="match status" value="1"/>
</dbReference>
<dbReference type="Pfam" id="PF02365">
    <property type="entry name" value="NAM"/>
    <property type="match status" value="1"/>
</dbReference>
<evidence type="ECO:0000256" key="1">
    <source>
        <dbReference type="ARBA" id="ARBA00023015"/>
    </source>
</evidence>
<evidence type="ECO:0000256" key="4">
    <source>
        <dbReference type="ARBA" id="ARBA00023242"/>
    </source>
</evidence>
<keyword evidence="3" id="KW-0804">Transcription</keyword>
<feature type="domain" description="NAC" evidence="5">
    <location>
        <begin position="15"/>
        <end position="169"/>
    </location>
</feature>
<keyword evidence="4" id="KW-0539">Nucleus</keyword>
<dbReference type="GO" id="GO:0003677">
    <property type="term" value="F:DNA binding"/>
    <property type="evidence" value="ECO:0007669"/>
    <property type="project" value="UniProtKB-KW"/>
</dbReference>
<accession>A0A2P2MZL9</accession>
<dbReference type="InterPro" id="IPR036093">
    <property type="entry name" value="NAC_dom_sf"/>
</dbReference>
<keyword evidence="2" id="KW-0238">DNA-binding</keyword>
<dbReference type="AlphaFoldDB" id="A0A2P2MZL9"/>
<evidence type="ECO:0000259" key="5">
    <source>
        <dbReference type="PROSITE" id="PS51005"/>
    </source>
</evidence>
<keyword evidence="1" id="KW-0805">Transcription regulation</keyword>
<evidence type="ECO:0000256" key="2">
    <source>
        <dbReference type="ARBA" id="ARBA00023125"/>
    </source>
</evidence>
<dbReference type="InterPro" id="IPR003441">
    <property type="entry name" value="NAC-dom"/>
</dbReference>
<reference evidence="6" key="1">
    <citation type="submission" date="2018-02" db="EMBL/GenBank/DDBJ databases">
        <title>Rhizophora mucronata_Transcriptome.</title>
        <authorList>
            <person name="Meera S.P."/>
            <person name="Sreeshan A."/>
            <person name="Augustine A."/>
        </authorList>
    </citation>
    <scope>NUCLEOTIDE SEQUENCE</scope>
    <source>
        <tissue evidence="6">Leaf</tissue>
    </source>
</reference>
<dbReference type="GO" id="GO:0006355">
    <property type="term" value="P:regulation of DNA-templated transcription"/>
    <property type="evidence" value="ECO:0007669"/>
    <property type="project" value="InterPro"/>
</dbReference>
<sequence>MEERASFAVNGWLKLPIGFRFHPTDEELLVHYLKRKVLGLPLPASVIPEWDVFQTDPWSLPGDGMEKRYFFRKEKGDERQLKCRRTSSGCGYWKPIGKDKQILTSASNQPIGVRKTLAFCNTKHSNKTKATQWVMHEYRFAGSLATISSPIQGSGTKLENWVAYRIFLRKIRPRKLVIISKSSNIDTAQRADDVTLRPGGADFMIEEASFFTAGLPQPSSPCCSGITEISADGSDQEENRSFH</sequence>
<protein>
    <recommendedName>
        <fullName evidence="5">NAC domain-containing protein</fullName>
    </recommendedName>
</protein>
<evidence type="ECO:0000256" key="3">
    <source>
        <dbReference type="ARBA" id="ARBA00023163"/>
    </source>
</evidence>
<name>A0A2P2MZL9_RHIMU</name>
<dbReference type="PANTHER" id="PTHR31719:SF176">
    <property type="entry name" value="NAC DOMAIN CONTAINING PROTEIN 84"/>
    <property type="match status" value="1"/>
</dbReference>